<accession>A0AAD5XVE3</accession>
<protein>
    <submittedName>
        <fullName evidence="4">RNA polymerase-associated factor</fullName>
    </submittedName>
</protein>
<dbReference type="AlphaFoldDB" id="A0AAD5XVE3"/>
<evidence type="ECO:0000313" key="5">
    <source>
        <dbReference type="Proteomes" id="UP001211065"/>
    </source>
</evidence>
<comment type="similarity">
    <text evidence="2">Belongs to the PAF1 family.</text>
</comment>
<name>A0AAD5XVE3_9FUNG</name>
<dbReference type="PANTHER" id="PTHR23188">
    <property type="entry name" value="RNA POLYMERASE II-ASSOCIATED FACTOR 1 HOMOLOG"/>
    <property type="match status" value="1"/>
</dbReference>
<dbReference type="InterPro" id="IPR007133">
    <property type="entry name" value="RNA_pol_II-assoc_Paf1"/>
</dbReference>
<comment type="caution">
    <text evidence="4">The sequence shown here is derived from an EMBL/GenBank/DDBJ whole genome shotgun (WGS) entry which is preliminary data.</text>
</comment>
<dbReference type="GO" id="GO:0000993">
    <property type="term" value="F:RNA polymerase II complex binding"/>
    <property type="evidence" value="ECO:0007669"/>
    <property type="project" value="TreeGrafter"/>
</dbReference>
<dbReference type="GO" id="GO:0006368">
    <property type="term" value="P:transcription elongation by RNA polymerase II"/>
    <property type="evidence" value="ECO:0007669"/>
    <property type="project" value="InterPro"/>
</dbReference>
<proteinExistence type="inferred from homology"/>
<evidence type="ECO:0000256" key="1">
    <source>
        <dbReference type="ARBA" id="ARBA00004123"/>
    </source>
</evidence>
<dbReference type="PANTHER" id="PTHR23188:SF12">
    <property type="entry name" value="RNA POLYMERASE II-ASSOCIATED FACTOR 1 HOMOLOG"/>
    <property type="match status" value="1"/>
</dbReference>
<dbReference type="GO" id="GO:0003682">
    <property type="term" value="F:chromatin binding"/>
    <property type="evidence" value="ECO:0007669"/>
    <property type="project" value="TreeGrafter"/>
</dbReference>
<keyword evidence="3" id="KW-0539">Nucleus</keyword>
<dbReference type="EMBL" id="JADGJW010001960">
    <property type="protein sequence ID" value="KAJ3200158.1"/>
    <property type="molecule type" value="Genomic_DNA"/>
</dbReference>
<keyword evidence="5" id="KW-1185">Reference proteome</keyword>
<evidence type="ECO:0000313" key="4">
    <source>
        <dbReference type="EMBL" id="KAJ3200158.1"/>
    </source>
</evidence>
<reference evidence="4" key="1">
    <citation type="submission" date="2020-05" db="EMBL/GenBank/DDBJ databases">
        <title>Phylogenomic resolution of chytrid fungi.</title>
        <authorList>
            <person name="Stajich J.E."/>
            <person name="Amses K."/>
            <person name="Simmons R."/>
            <person name="Seto K."/>
            <person name="Myers J."/>
            <person name="Bonds A."/>
            <person name="Quandt C.A."/>
            <person name="Barry K."/>
            <person name="Liu P."/>
            <person name="Grigoriev I."/>
            <person name="Longcore J.E."/>
            <person name="James T.Y."/>
        </authorList>
    </citation>
    <scope>NUCLEOTIDE SEQUENCE</scope>
    <source>
        <strain evidence="4">JEL0476</strain>
    </source>
</reference>
<dbReference type="Proteomes" id="UP001211065">
    <property type="component" value="Unassembled WGS sequence"/>
</dbReference>
<dbReference type="Pfam" id="PF03985">
    <property type="entry name" value="Paf1"/>
    <property type="match status" value="1"/>
</dbReference>
<dbReference type="GO" id="GO:0016593">
    <property type="term" value="C:Cdc73/Paf1 complex"/>
    <property type="evidence" value="ECO:0007669"/>
    <property type="project" value="InterPro"/>
</dbReference>
<evidence type="ECO:0000256" key="2">
    <source>
        <dbReference type="ARBA" id="ARBA00007560"/>
    </source>
</evidence>
<sequence length="321" mass="37935">MQEFAIRIKYLNPLPDVPFDPKLVELPIESDRDYKFQHSSLYETQNDLISDSTQKLDFLKMGYFERSFKNGSEEKLTPKTVDPKDLPLLTKPADASNKLKKRVIARPIVPWLRRTEYISSDIVKIRKEKKPMINNENEEKVTEKIDTSVPGQIKAIENTFNYFKDPQFNIKNIKHPTDKKKKIKEIFPIFPDFSNWPNQYSQVGFDSNPIPNNSNKLIEQVQSQESLLKAMVNPKNENDKFFSYYIPSESSVELINEKRKRLEEGDEEEDVETYEYNHVRDFNFDFKREDEGKKFFFIIQEPVVFYNPILGKAKLRRTRAK</sequence>
<gene>
    <name evidence="4" type="primary">PAF1</name>
    <name evidence="4" type="ORF">HK099_002802</name>
</gene>
<evidence type="ECO:0000256" key="3">
    <source>
        <dbReference type="ARBA" id="ARBA00023242"/>
    </source>
</evidence>
<comment type="subcellular location">
    <subcellularLocation>
        <location evidence="1">Nucleus</location>
    </subcellularLocation>
</comment>
<feature type="non-terminal residue" evidence="4">
    <location>
        <position position="321"/>
    </location>
</feature>
<organism evidence="4 5">
    <name type="scientific">Clydaea vesicula</name>
    <dbReference type="NCBI Taxonomy" id="447962"/>
    <lineage>
        <taxon>Eukaryota</taxon>
        <taxon>Fungi</taxon>
        <taxon>Fungi incertae sedis</taxon>
        <taxon>Chytridiomycota</taxon>
        <taxon>Chytridiomycota incertae sedis</taxon>
        <taxon>Chytridiomycetes</taxon>
        <taxon>Lobulomycetales</taxon>
        <taxon>Lobulomycetaceae</taxon>
        <taxon>Clydaea</taxon>
    </lineage>
</organism>